<dbReference type="PANTHER" id="PTHR37422:SF13">
    <property type="entry name" value="LIPOPOLYSACCHARIDE BIOSYNTHESIS PROTEIN PA4999-RELATED"/>
    <property type="match status" value="1"/>
</dbReference>
<dbReference type="Proteomes" id="UP000075683">
    <property type="component" value="Unassembled WGS sequence"/>
</dbReference>
<sequence length="381" mass="44682">MKGITIDRLTTNVFLLLIFLYLLTANLQFIPQLVLLFKLSFVCVIIIISLLLLKHKKLNLSELKILSPFILFELIYIFNYNSYSKPETFFNIFYQAVFIIIWYVTSNITWKIEHIKLFSFLSWLMIAFLLFIIISGSELMNMNAVGAYTYLLTFFPLLHIIGYTKNKFFRIICLVLLSGTIIYLSNARSILVSILFGLITWMLWKFITKSKLLFQMYFISILVFGYLFIYVYPRLDSILYNFYYFNEIVYKYTGKNILSGRNELWSELLVLIENKLLFGYGSGALPRDFISMDLSAHNLYLQIALQVGIVGLSTFLIFLLFIWKTFWLNRHDPKIILLACYFIGILVHEMFEVTLIQNNFGLSIIQWLILGVGSSYCIKIK</sequence>
<dbReference type="OrthoDB" id="2809944at2"/>
<dbReference type="PANTHER" id="PTHR37422">
    <property type="entry name" value="TEICHURONIC ACID BIOSYNTHESIS PROTEIN TUAE"/>
    <property type="match status" value="1"/>
</dbReference>
<keyword evidence="3 5" id="KW-1133">Transmembrane helix</keyword>
<feature type="transmembrane region" description="Helical" evidence="5">
    <location>
        <begin position="214"/>
        <end position="232"/>
    </location>
</feature>
<feature type="transmembrane region" description="Helical" evidence="5">
    <location>
        <begin position="168"/>
        <end position="184"/>
    </location>
</feature>
<feature type="transmembrane region" description="Helical" evidence="5">
    <location>
        <begin position="89"/>
        <end position="105"/>
    </location>
</feature>
<name>A0A150M5V9_9BACI</name>
<accession>A0A150M5V9</accession>
<keyword evidence="4 5" id="KW-0472">Membrane</keyword>
<comment type="subcellular location">
    <subcellularLocation>
        <location evidence="1">Membrane</location>
        <topology evidence="1">Multi-pass membrane protein</topology>
    </subcellularLocation>
</comment>
<dbReference type="EMBL" id="LQYT01000037">
    <property type="protein sequence ID" value="KYD19795.1"/>
    <property type="molecule type" value="Genomic_DNA"/>
</dbReference>
<evidence type="ECO:0000256" key="2">
    <source>
        <dbReference type="ARBA" id="ARBA00022692"/>
    </source>
</evidence>
<feature type="transmembrane region" description="Helical" evidence="5">
    <location>
        <begin position="65"/>
        <end position="83"/>
    </location>
</feature>
<evidence type="ECO:0000313" key="8">
    <source>
        <dbReference type="Proteomes" id="UP000075683"/>
    </source>
</evidence>
<feature type="transmembrane region" description="Helical" evidence="5">
    <location>
        <begin position="35"/>
        <end position="53"/>
    </location>
</feature>
<comment type="caution">
    <text evidence="7">The sequence shown here is derived from an EMBL/GenBank/DDBJ whole genome shotgun (WGS) entry which is preliminary data.</text>
</comment>
<dbReference type="RefSeq" id="WP_061568646.1">
    <property type="nucleotide sequence ID" value="NZ_LQYT01000037.1"/>
</dbReference>
<feature type="transmembrane region" description="Helical" evidence="5">
    <location>
        <begin position="142"/>
        <end position="161"/>
    </location>
</feature>
<evidence type="ECO:0000259" key="6">
    <source>
        <dbReference type="Pfam" id="PF04932"/>
    </source>
</evidence>
<gene>
    <name evidence="7" type="ORF">B4135_0694</name>
</gene>
<proteinExistence type="predicted"/>
<evidence type="ECO:0000256" key="3">
    <source>
        <dbReference type="ARBA" id="ARBA00022989"/>
    </source>
</evidence>
<feature type="transmembrane region" description="Helical" evidence="5">
    <location>
        <begin position="335"/>
        <end position="354"/>
    </location>
</feature>
<feature type="domain" description="O-antigen ligase-related" evidence="6">
    <location>
        <begin position="174"/>
        <end position="316"/>
    </location>
</feature>
<feature type="transmembrane region" description="Helical" evidence="5">
    <location>
        <begin position="299"/>
        <end position="323"/>
    </location>
</feature>
<evidence type="ECO:0000313" key="7">
    <source>
        <dbReference type="EMBL" id="KYD19795.1"/>
    </source>
</evidence>
<evidence type="ECO:0000256" key="5">
    <source>
        <dbReference type="SAM" id="Phobius"/>
    </source>
</evidence>
<protein>
    <recommendedName>
        <fullName evidence="6">O-antigen ligase-related domain-containing protein</fullName>
    </recommendedName>
</protein>
<feature type="transmembrane region" description="Helical" evidence="5">
    <location>
        <begin position="12"/>
        <end position="29"/>
    </location>
</feature>
<feature type="transmembrane region" description="Helical" evidence="5">
    <location>
        <begin position="117"/>
        <end position="136"/>
    </location>
</feature>
<evidence type="ECO:0000256" key="4">
    <source>
        <dbReference type="ARBA" id="ARBA00023136"/>
    </source>
</evidence>
<dbReference type="InterPro" id="IPR007016">
    <property type="entry name" value="O-antigen_ligase-rel_domated"/>
</dbReference>
<dbReference type="AlphaFoldDB" id="A0A150M5V9"/>
<dbReference type="STRING" id="301148.B4135_0694"/>
<dbReference type="GO" id="GO:0016020">
    <property type="term" value="C:membrane"/>
    <property type="evidence" value="ECO:0007669"/>
    <property type="project" value="UniProtKB-SubCell"/>
</dbReference>
<feature type="transmembrane region" description="Helical" evidence="5">
    <location>
        <begin position="360"/>
        <end position="378"/>
    </location>
</feature>
<dbReference type="Pfam" id="PF04932">
    <property type="entry name" value="Wzy_C"/>
    <property type="match status" value="1"/>
</dbReference>
<evidence type="ECO:0000256" key="1">
    <source>
        <dbReference type="ARBA" id="ARBA00004141"/>
    </source>
</evidence>
<dbReference type="InterPro" id="IPR051533">
    <property type="entry name" value="WaaL-like"/>
</dbReference>
<organism evidence="7 8">
    <name type="scientific">Caldibacillus debilis</name>
    <dbReference type="NCBI Taxonomy" id="301148"/>
    <lineage>
        <taxon>Bacteria</taxon>
        <taxon>Bacillati</taxon>
        <taxon>Bacillota</taxon>
        <taxon>Bacilli</taxon>
        <taxon>Bacillales</taxon>
        <taxon>Bacillaceae</taxon>
        <taxon>Caldibacillus</taxon>
    </lineage>
</organism>
<feature type="transmembrane region" description="Helical" evidence="5">
    <location>
        <begin position="190"/>
        <end position="207"/>
    </location>
</feature>
<reference evidence="7 8" key="1">
    <citation type="submission" date="2016-01" db="EMBL/GenBank/DDBJ databases">
        <title>Draft Genome Sequences of Seven Thermophilic Sporeformers Isolated from Foods.</title>
        <authorList>
            <person name="Berendsen E.M."/>
            <person name="Wells-Bennik M.H."/>
            <person name="Krawcyk A.O."/>
            <person name="De Jong A."/>
            <person name="Holsappel S."/>
            <person name="Eijlander R.T."/>
            <person name="Kuipers O.P."/>
        </authorList>
    </citation>
    <scope>NUCLEOTIDE SEQUENCE [LARGE SCALE GENOMIC DNA]</scope>
    <source>
        <strain evidence="7 8">B4135</strain>
    </source>
</reference>
<keyword evidence="2 5" id="KW-0812">Transmembrane</keyword>